<reference evidence="1" key="1">
    <citation type="submission" date="2014-09" db="EMBL/GenBank/DDBJ databases">
        <authorList>
            <person name="Magalhaes I.L.F."/>
            <person name="Oliveira U."/>
            <person name="Santos F.R."/>
            <person name="Vidigal T.H.D.A."/>
            <person name="Brescovit A.D."/>
            <person name="Santos A.J."/>
        </authorList>
    </citation>
    <scope>NUCLEOTIDE SEQUENCE</scope>
    <source>
        <tissue evidence="1">Shoot tissue taken approximately 20 cm above the soil surface</tissue>
    </source>
</reference>
<dbReference type="EMBL" id="GBRH01233760">
    <property type="protein sequence ID" value="JAD64135.1"/>
    <property type="molecule type" value="Transcribed_RNA"/>
</dbReference>
<sequence length="15" mass="1977">MLHNQYYDFPHYSYV</sequence>
<organism evidence="1">
    <name type="scientific">Arundo donax</name>
    <name type="common">Giant reed</name>
    <name type="synonym">Donax arundinaceus</name>
    <dbReference type="NCBI Taxonomy" id="35708"/>
    <lineage>
        <taxon>Eukaryota</taxon>
        <taxon>Viridiplantae</taxon>
        <taxon>Streptophyta</taxon>
        <taxon>Embryophyta</taxon>
        <taxon>Tracheophyta</taxon>
        <taxon>Spermatophyta</taxon>
        <taxon>Magnoliopsida</taxon>
        <taxon>Liliopsida</taxon>
        <taxon>Poales</taxon>
        <taxon>Poaceae</taxon>
        <taxon>PACMAD clade</taxon>
        <taxon>Arundinoideae</taxon>
        <taxon>Arundineae</taxon>
        <taxon>Arundo</taxon>
    </lineage>
</organism>
<evidence type="ECO:0000313" key="1">
    <source>
        <dbReference type="EMBL" id="JAD64135.1"/>
    </source>
</evidence>
<protein>
    <submittedName>
        <fullName evidence="1">Uncharacterized protein</fullName>
    </submittedName>
</protein>
<accession>A0A0A9BSL7</accession>
<name>A0A0A9BSL7_ARUDO</name>
<reference evidence="1" key="2">
    <citation type="journal article" date="2015" name="Data Brief">
        <title>Shoot transcriptome of the giant reed, Arundo donax.</title>
        <authorList>
            <person name="Barrero R.A."/>
            <person name="Guerrero F.D."/>
            <person name="Moolhuijzen P."/>
            <person name="Goolsby J.A."/>
            <person name="Tidwell J."/>
            <person name="Bellgard S.E."/>
            <person name="Bellgard M.I."/>
        </authorList>
    </citation>
    <scope>NUCLEOTIDE SEQUENCE</scope>
    <source>
        <tissue evidence="1">Shoot tissue taken approximately 20 cm above the soil surface</tissue>
    </source>
</reference>
<proteinExistence type="predicted"/>